<feature type="compositionally biased region" description="Polar residues" evidence="1">
    <location>
        <begin position="384"/>
        <end position="395"/>
    </location>
</feature>
<keyword evidence="4" id="KW-1185">Reference proteome</keyword>
<feature type="region of interest" description="Disordered" evidence="1">
    <location>
        <begin position="294"/>
        <end position="370"/>
    </location>
</feature>
<feature type="compositionally biased region" description="Polar residues" evidence="1">
    <location>
        <begin position="441"/>
        <end position="456"/>
    </location>
</feature>
<feature type="compositionally biased region" description="Polar residues" evidence="1">
    <location>
        <begin position="589"/>
        <end position="599"/>
    </location>
</feature>
<dbReference type="OrthoDB" id="7464126at2759"/>
<dbReference type="PANTHER" id="PTHR42081:SF2">
    <property type="entry name" value="NIPPED-B-LIKE PROTEIN B"/>
    <property type="match status" value="1"/>
</dbReference>
<gene>
    <name evidence="3" type="ORF">BP6252_00677</name>
</gene>
<comment type="caution">
    <text evidence="3">The sequence shown here is derived from an EMBL/GenBank/DDBJ whole genome shotgun (WGS) entry which is preliminary data.</text>
</comment>
<feature type="region of interest" description="Disordered" evidence="1">
    <location>
        <begin position="230"/>
        <end position="278"/>
    </location>
</feature>
<name>A0A3D8SQQ6_9HELO</name>
<proteinExistence type="predicted"/>
<feature type="compositionally biased region" description="Basic and acidic residues" evidence="1">
    <location>
        <begin position="570"/>
        <end position="583"/>
    </location>
</feature>
<feature type="region of interest" description="Disordered" evidence="1">
    <location>
        <begin position="384"/>
        <end position="475"/>
    </location>
</feature>
<protein>
    <recommendedName>
        <fullName evidence="2">DUF8035 domain-containing protein</fullName>
    </recommendedName>
</protein>
<dbReference type="InterPro" id="IPR058348">
    <property type="entry name" value="DUF8035"/>
</dbReference>
<feature type="region of interest" description="Disordered" evidence="1">
    <location>
        <begin position="528"/>
        <end position="678"/>
    </location>
</feature>
<organism evidence="3 4">
    <name type="scientific">Coleophoma cylindrospora</name>
    <dbReference type="NCBI Taxonomy" id="1849047"/>
    <lineage>
        <taxon>Eukaryota</taxon>
        <taxon>Fungi</taxon>
        <taxon>Dikarya</taxon>
        <taxon>Ascomycota</taxon>
        <taxon>Pezizomycotina</taxon>
        <taxon>Leotiomycetes</taxon>
        <taxon>Helotiales</taxon>
        <taxon>Dermateaceae</taxon>
        <taxon>Coleophoma</taxon>
    </lineage>
</organism>
<feature type="compositionally biased region" description="Polar residues" evidence="1">
    <location>
        <begin position="616"/>
        <end position="627"/>
    </location>
</feature>
<accession>A0A3D8SQQ6</accession>
<evidence type="ECO:0000313" key="3">
    <source>
        <dbReference type="EMBL" id="RDW88645.1"/>
    </source>
</evidence>
<dbReference type="AlphaFoldDB" id="A0A3D8SQQ6"/>
<feature type="compositionally biased region" description="Low complexity" evidence="1">
    <location>
        <begin position="540"/>
        <end position="554"/>
    </location>
</feature>
<dbReference type="EMBL" id="PDLM01000001">
    <property type="protein sequence ID" value="RDW88645.1"/>
    <property type="molecule type" value="Genomic_DNA"/>
</dbReference>
<dbReference type="STRING" id="1849047.A0A3D8SQQ6"/>
<feature type="compositionally biased region" description="Low complexity" evidence="1">
    <location>
        <begin position="396"/>
        <end position="408"/>
    </location>
</feature>
<feature type="compositionally biased region" description="Basic and acidic residues" evidence="1">
    <location>
        <begin position="352"/>
        <end position="364"/>
    </location>
</feature>
<evidence type="ECO:0000259" key="2">
    <source>
        <dbReference type="Pfam" id="PF26118"/>
    </source>
</evidence>
<feature type="compositionally biased region" description="Basic and acidic residues" evidence="1">
    <location>
        <begin position="246"/>
        <end position="258"/>
    </location>
</feature>
<feature type="compositionally biased region" description="Basic and acidic residues" evidence="1">
    <location>
        <begin position="628"/>
        <end position="647"/>
    </location>
</feature>
<feature type="compositionally biased region" description="Basic and acidic residues" evidence="1">
    <location>
        <begin position="666"/>
        <end position="678"/>
    </location>
</feature>
<feature type="compositionally biased region" description="Basic residues" evidence="1">
    <location>
        <begin position="648"/>
        <end position="661"/>
    </location>
</feature>
<reference evidence="3 4" key="1">
    <citation type="journal article" date="2018" name="IMA Fungus">
        <title>IMA Genome-F 9: Draft genome sequence of Annulohypoxylon stygium, Aspergillus mulundensis, Berkeleyomyces basicola (syn. Thielaviopsis basicola), Ceratocystis smalleyi, two Cercospora beticola strains, Coleophoma cylindrospora, Fusarium fracticaudum, Phialophora cf. hyalina, and Morchella septimelata.</title>
        <authorList>
            <person name="Wingfield B.D."/>
            <person name="Bills G.F."/>
            <person name="Dong Y."/>
            <person name="Huang W."/>
            <person name="Nel W.J."/>
            <person name="Swalarsk-Parry B.S."/>
            <person name="Vaghefi N."/>
            <person name="Wilken P.M."/>
            <person name="An Z."/>
            <person name="de Beer Z.W."/>
            <person name="De Vos L."/>
            <person name="Chen L."/>
            <person name="Duong T.A."/>
            <person name="Gao Y."/>
            <person name="Hammerbacher A."/>
            <person name="Kikkert J.R."/>
            <person name="Li Y."/>
            <person name="Li H."/>
            <person name="Li K."/>
            <person name="Li Q."/>
            <person name="Liu X."/>
            <person name="Ma X."/>
            <person name="Naidoo K."/>
            <person name="Pethybridge S.J."/>
            <person name="Sun J."/>
            <person name="Steenkamp E.T."/>
            <person name="van der Nest M.A."/>
            <person name="van Wyk S."/>
            <person name="Wingfield M.J."/>
            <person name="Xiong C."/>
            <person name="Yue Q."/>
            <person name="Zhang X."/>
        </authorList>
    </citation>
    <scope>NUCLEOTIDE SEQUENCE [LARGE SCALE GENOMIC DNA]</scope>
    <source>
        <strain evidence="3 4">BP6252</strain>
    </source>
</reference>
<feature type="compositionally biased region" description="Basic and acidic residues" evidence="1">
    <location>
        <begin position="411"/>
        <end position="427"/>
    </location>
</feature>
<dbReference type="PANTHER" id="PTHR42081">
    <property type="entry name" value="ZINC FINGER PROTEIN DHHC DOMAIN CONTAINING PROTEIN"/>
    <property type="match status" value="1"/>
</dbReference>
<dbReference type="Proteomes" id="UP000256645">
    <property type="component" value="Unassembled WGS sequence"/>
</dbReference>
<dbReference type="Pfam" id="PF26118">
    <property type="entry name" value="DUF8035"/>
    <property type="match status" value="1"/>
</dbReference>
<sequence>MSFGASPSDIIIVVTFCRALYRRCKEAGGEYLEISREVRGLHTVLRHLKYEVQAPESLLNRDRALYSRDLAPIIGDCDNTLHGLDLLLQKYGRLGDDSPSSPRVLWEKMRFGSNEMDELGGMRVKLISHKTSLTLFLDTIQLHESGKVATTLQNQGGQLDMILDKVDNIAARMGQRAGSIMTNYQDDDKEVWKQFRRELVAEGFDSGVLHRHKDVLRAYIREIDQKGLLDEMPIDPKSPPAQPGVDPDHWLDSVHSETLDEPPPSFHSLNTNSTDESVKELVRKEDNMKFLPSLKTARVHLEPRDGNAQGKMISQSQPRELKDRSYREPSPIPRVTTSSEKEPLYFNSSGSDRSDSGNSERSEKQLQSLKASDMALVVRTSDLVSSSPSMTLQVTPSGSPSSYRSYNSFNGRDDTARSLPVRSKDANEFGASPRRSGVLTVPTSYQSSKDGSNSPRQEPLRLAPDQNGNEIPPDAKWTKIKRSLVSPEVLVQDHRRYEAHPDFVAVLGVLTIEQIQDYAARSQALRDARYRRPQQPPAQLPQSMPIPISQPSFSRSREIAPDDESESSEDMERRRPRYQEHRSYPGSPSPNYTHTTRSGYPNPYGQPPSPSMSSSTLTVQAPRMSQHSPRDRYIPHSSSNKEVERQEPRRRHSSPPRRSHSSQRNTDTREKPKSRWKENLGAGAVGGAAMSLLHVLAEAAEGL</sequence>
<evidence type="ECO:0000256" key="1">
    <source>
        <dbReference type="SAM" id="MobiDB-lite"/>
    </source>
</evidence>
<feature type="domain" description="DUF8035" evidence="2">
    <location>
        <begin position="474"/>
        <end position="527"/>
    </location>
</feature>
<evidence type="ECO:0000313" key="4">
    <source>
        <dbReference type="Proteomes" id="UP000256645"/>
    </source>
</evidence>